<sequence>MKCYTLCLLLLALLSLLQLSSCERIRVRTETKSYKRVWVRNGDIRVNGNCNNCDIRTSKNTAQVTSRQHKVRTTYH</sequence>
<reference evidence="2 3" key="1">
    <citation type="submission" date="2015-08" db="EMBL/GenBank/DDBJ databases">
        <title>Ancestral chromatin configuration constrains chromatin evolution on differentiating sex chromosomes in Drosophila.</title>
        <authorList>
            <person name="Zhou Q."/>
            <person name="Bachtrog D."/>
        </authorList>
    </citation>
    <scope>NUCLEOTIDE SEQUENCE [LARGE SCALE GENOMIC DNA]</scope>
    <source>
        <tissue evidence="2">Whole larvae</tissue>
    </source>
</reference>
<feature type="chain" id="PRO_5005788020" evidence="1">
    <location>
        <begin position="23"/>
        <end position="76"/>
    </location>
</feature>
<feature type="signal peptide" evidence="1">
    <location>
        <begin position="1"/>
        <end position="22"/>
    </location>
</feature>
<accession>A0A0M3QVH6</accession>
<protein>
    <submittedName>
        <fullName evidence="2">Maker112</fullName>
    </submittedName>
</protein>
<dbReference type="Proteomes" id="UP000494163">
    <property type="component" value="Chromosome 2R"/>
</dbReference>
<keyword evidence="1" id="KW-0732">Signal</keyword>
<evidence type="ECO:0000256" key="1">
    <source>
        <dbReference type="SAM" id="SignalP"/>
    </source>
</evidence>
<evidence type="ECO:0000313" key="3">
    <source>
        <dbReference type="Proteomes" id="UP000494163"/>
    </source>
</evidence>
<evidence type="ECO:0000313" key="2">
    <source>
        <dbReference type="EMBL" id="ALC42393.1"/>
    </source>
</evidence>
<gene>
    <name evidence="2" type="ORF">Dbus_chr2Rg1972</name>
</gene>
<proteinExistence type="predicted"/>
<dbReference type="AlphaFoldDB" id="A0A0M3QVH6"/>
<name>A0A0M3QVH6_DROBS</name>
<organism evidence="2 3">
    <name type="scientific">Drosophila busckii</name>
    <name type="common">Fruit fly</name>
    <dbReference type="NCBI Taxonomy" id="30019"/>
    <lineage>
        <taxon>Eukaryota</taxon>
        <taxon>Metazoa</taxon>
        <taxon>Ecdysozoa</taxon>
        <taxon>Arthropoda</taxon>
        <taxon>Hexapoda</taxon>
        <taxon>Insecta</taxon>
        <taxon>Pterygota</taxon>
        <taxon>Neoptera</taxon>
        <taxon>Endopterygota</taxon>
        <taxon>Diptera</taxon>
        <taxon>Brachycera</taxon>
        <taxon>Muscomorpha</taxon>
        <taxon>Ephydroidea</taxon>
        <taxon>Drosophilidae</taxon>
        <taxon>Drosophila</taxon>
    </lineage>
</organism>
<keyword evidence="3" id="KW-1185">Reference proteome</keyword>
<dbReference type="EMBL" id="CP012524">
    <property type="protein sequence ID" value="ALC42393.1"/>
    <property type="molecule type" value="Genomic_DNA"/>
</dbReference>
<dbReference type="OMA" id="NIKWNGD"/>